<keyword evidence="1" id="KW-0812">Transmembrane</keyword>
<keyword evidence="3" id="KW-1185">Reference proteome</keyword>
<organism evidence="2 3">
    <name type="scientific">Alkalicoccobacillus murimartini</name>
    <dbReference type="NCBI Taxonomy" id="171685"/>
    <lineage>
        <taxon>Bacteria</taxon>
        <taxon>Bacillati</taxon>
        <taxon>Bacillota</taxon>
        <taxon>Bacilli</taxon>
        <taxon>Bacillales</taxon>
        <taxon>Bacillaceae</taxon>
        <taxon>Alkalicoccobacillus</taxon>
    </lineage>
</organism>
<evidence type="ECO:0008006" key="4">
    <source>
        <dbReference type="Google" id="ProtNLM"/>
    </source>
</evidence>
<evidence type="ECO:0000313" key="3">
    <source>
        <dbReference type="Proteomes" id="UP001225034"/>
    </source>
</evidence>
<reference evidence="2 3" key="1">
    <citation type="submission" date="2023-07" db="EMBL/GenBank/DDBJ databases">
        <title>Genomic Encyclopedia of Type Strains, Phase IV (KMG-IV): sequencing the most valuable type-strain genomes for metagenomic binning, comparative biology and taxonomic classification.</title>
        <authorList>
            <person name="Goeker M."/>
        </authorList>
    </citation>
    <scope>NUCLEOTIDE SEQUENCE [LARGE SCALE GENOMIC DNA]</scope>
    <source>
        <strain evidence="2 3">DSM 19154</strain>
    </source>
</reference>
<dbReference type="RefSeq" id="WP_306979344.1">
    <property type="nucleotide sequence ID" value="NZ_JAUSUA010000001.1"/>
</dbReference>
<dbReference type="EMBL" id="JAUSUA010000001">
    <property type="protein sequence ID" value="MDQ0205578.1"/>
    <property type="molecule type" value="Genomic_DNA"/>
</dbReference>
<comment type="caution">
    <text evidence="2">The sequence shown here is derived from an EMBL/GenBank/DDBJ whole genome shotgun (WGS) entry which is preliminary data.</text>
</comment>
<gene>
    <name evidence="2" type="ORF">J2S05_000352</name>
</gene>
<evidence type="ECO:0000313" key="2">
    <source>
        <dbReference type="EMBL" id="MDQ0205578.1"/>
    </source>
</evidence>
<protein>
    <recommendedName>
        <fullName evidence="4">DUF1189 domain-containing protein</fullName>
    </recommendedName>
</protein>
<dbReference type="Proteomes" id="UP001225034">
    <property type="component" value="Unassembled WGS sequence"/>
</dbReference>
<proteinExistence type="predicted"/>
<feature type="transmembrane region" description="Helical" evidence="1">
    <location>
        <begin position="227"/>
        <end position="245"/>
    </location>
</feature>
<feature type="transmembrane region" description="Helical" evidence="1">
    <location>
        <begin position="202"/>
        <end position="221"/>
    </location>
</feature>
<name>A0ABT9YCK3_9BACI</name>
<keyword evidence="1" id="KW-1133">Transmembrane helix</keyword>
<keyword evidence="1" id="KW-0472">Membrane</keyword>
<accession>A0ABT9YCK3</accession>
<feature type="transmembrane region" description="Helical" evidence="1">
    <location>
        <begin position="159"/>
        <end position="190"/>
    </location>
</feature>
<evidence type="ECO:0000256" key="1">
    <source>
        <dbReference type="SAM" id="Phobius"/>
    </source>
</evidence>
<sequence length="257" mass="29419">MSFFTFFLKCLYNRQAILASRFRPSIHVIGHICFTIVIALLPYCLYLTFTISSGFNHVNNALSHQEIEFSIENQQLQTDMDSIPYHLETNDSFQLILDPNSQLTTEAISGNGLLMQGEYASLHFNNLDQRVTYSLLGEESKSKIEILEQLDSIQSFLPILFIIMSLMIISVMIGSAFLGTSILAMVASLFFRQNSSIHFIQLWKIAAHTMPLPVILYAWIVVFLNDLPILFLFITLTSLYLYLLFKLPRKKKSRKTA</sequence>
<dbReference type="InterPro" id="IPR009574">
    <property type="entry name" value="DUF1189"/>
</dbReference>
<dbReference type="Pfam" id="PF06691">
    <property type="entry name" value="DUF1189"/>
    <property type="match status" value="1"/>
</dbReference>
<feature type="transmembrane region" description="Helical" evidence="1">
    <location>
        <begin position="28"/>
        <end position="49"/>
    </location>
</feature>